<evidence type="ECO:0000256" key="6">
    <source>
        <dbReference type="ARBA" id="ARBA00035197"/>
    </source>
</evidence>
<evidence type="ECO:0000256" key="5">
    <source>
        <dbReference type="ARBA" id="ARBA00023274"/>
    </source>
</evidence>
<dbReference type="PANTHER" id="PTHR12899">
    <property type="entry name" value="39S RIBOSOMAL PROTEIN L18, MITOCHONDRIAL"/>
    <property type="match status" value="1"/>
</dbReference>
<evidence type="ECO:0000256" key="7">
    <source>
        <dbReference type="HAMAP-Rule" id="MF_01337"/>
    </source>
</evidence>
<dbReference type="SUPFAM" id="SSF53137">
    <property type="entry name" value="Translational machinery components"/>
    <property type="match status" value="1"/>
</dbReference>
<dbReference type="OrthoDB" id="9810939at2"/>
<gene>
    <name evidence="7" type="primary">rplR</name>
    <name evidence="9" type="ORF">FAB82_22570</name>
</gene>
<evidence type="ECO:0000313" key="10">
    <source>
        <dbReference type="Proteomes" id="UP000308760"/>
    </source>
</evidence>
<comment type="caution">
    <text evidence="9">The sequence shown here is derived from an EMBL/GenBank/DDBJ whole genome shotgun (WGS) entry which is preliminary data.</text>
</comment>
<dbReference type="GO" id="GO:0022625">
    <property type="term" value="C:cytosolic large ribosomal subunit"/>
    <property type="evidence" value="ECO:0007669"/>
    <property type="project" value="TreeGrafter"/>
</dbReference>
<dbReference type="InterPro" id="IPR004389">
    <property type="entry name" value="Ribosomal_uL18_bac-type"/>
</dbReference>
<reference evidence="9 10" key="2">
    <citation type="submission" date="2019-05" db="EMBL/GenBank/DDBJ databases">
        <title>Glycomyces buryatensis sp. nov.</title>
        <authorList>
            <person name="Nikitina E."/>
        </authorList>
    </citation>
    <scope>NUCLEOTIDE SEQUENCE [LARGE SCALE GENOMIC DNA]</scope>
    <source>
        <strain evidence="9 10">18</strain>
    </source>
</reference>
<sequence>MASKLEQRRPSGSVSERRRIAKNRRHFRGRKKVLGTAEQPRLAIFRSSKHIVAQVIDDVKGHTLAAASTVEPGLKGFEGDKTAKAKEVGKLVAERAKEAGVEAVVFDRGGVKYHGRVAALADAARDNGLKF</sequence>
<dbReference type="GO" id="GO:0008097">
    <property type="term" value="F:5S rRNA binding"/>
    <property type="evidence" value="ECO:0007669"/>
    <property type="project" value="TreeGrafter"/>
</dbReference>
<dbReference type="AlphaFoldDB" id="A0A4S8PVQ3"/>
<dbReference type="GO" id="GO:0003735">
    <property type="term" value="F:structural constituent of ribosome"/>
    <property type="evidence" value="ECO:0007669"/>
    <property type="project" value="InterPro"/>
</dbReference>
<keyword evidence="3 7" id="KW-0694">RNA-binding</keyword>
<dbReference type="CDD" id="cd00432">
    <property type="entry name" value="Ribosomal_L18_L5e"/>
    <property type="match status" value="1"/>
</dbReference>
<keyword evidence="5 7" id="KW-0687">Ribonucleoprotein</keyword>
<keyword evidence="10" id="KW-1185">Reference proteome</keyword>
<dbReference type="Pfam" id="PF00861">
    <property type="entry name" value="Ribosomal_L18p"/>
    <property type="match status" value="1"/>
</dbReference>
<name>A0A4S8PVQ3_9ACTN</name>
<organism evidence="9 10">
    <name type="scientific">Glycomyces buryatensis</name>
    <dbReference type="NCBI Taxonomy" id="2570927"/>
    <lineage>
        <taxon>Bacteria</taxon>
        <taxon>Bacillati</taxon>
        <taxon>Actinomycetota</taxon>
        <taxon>Actinomycetes</taxon>
        <taxon>Glycomycetales</taxon>
        <taxon>Glycomycetaceae</taxon>
        <taxon>Glycomyces</taxon>
    </lineage>
</organism>
<dbReference type="InterPro" id="IPR057268">
    <property type="entry name" value="Ribosomal_L18"/>
</dbReference>
<comment type="similarity">
    <text evidence="1 7">Belongs to the universal ribosomal protein uL18 family.</text>
</comment>
<dbReference type="Gene3D" id="3.30.420.100">
    <property type="match status" value="1"/>
</dbReference>
<comment type="function">
    <text evidence="7">This is one of the proteins that bind and probably mediate the attachment of the 5S RNA into the large ribosomal subunit, where it forms part of the central protuberance.</text>
</comment>
<proteinExistence type="inferred from homology"/>
<dbReference type="HAMAP" id="MF_01337_B">
    <property type="entry name" value="Ribosomal_uL18_B"/>
    <property type="match status" value="1"/>
</dbReference>
<evidence type="ECO:0000313" key="9">
    <source>
        <dbReference type="EMBL" id="THV35663.1"/>
    </source>
</evidence>
<dbReference type="PANTHER" id="PTHR12899:SF3">
    <property type="entry name" value="LARGE RIBOSOMAL SUBUNIT PROTEIN UL18M"/>
    <property type="match status" value="1"/>
</dbReference>
<dbReference type="Proteomes" id="UP000308760">
    <property type="component" value="Unassembled WGS sequence"/>
</dbReference>
<keyword evidence="4 7" id="KW-0689">Ribosomal protein</keyword>
<dbReference type="EMBL" id="STGY01000073">
    <property type="protein sequence ID" value="THV35663.1"/>
    <property type="molecule type" value="Genomic_DNA"/>
</dbReference>
<dbReference type="FunFam" id="3.30.420.100:FF:000001">
    <property type="entry name" value="50S ribosomal protein L18"/>
    <property type="match status" value="1"/>
</dbReference>
<dbReference type="GO" id="GO:0006412">
    <property type="term" value="P:translation"/>
    <property type="evidence" value="ECO:0007669"/>
    <property type="project" value="UniProtKB-UniRule"/>
</dbReference>
<dbReference type="InterPro" id="IPR005484">
    <property type="entry name" value="Ribosomal_uL18_bac/plant/anim"/>
</dbReference>
<feature type="compositionally biased region" description="Basic residues" evidence="8">
    <location>
        <begin position="19"/>
        <end position="33"/>
    </location>
</feature>
<accession>A0A4S8PVQ3</accession>
<evidence type="ECO:0000256" key="8">
    <source>
        <dbReference type="SAM" id="MobiDB-lite"/>
    </source>
</evidence>
<keyword evidence="2 7" id="KW-0699">rRNA-binding</keyword>
<protein>
    <recommendedName>
        <fullName evidence="6 7">Large ribosomal subunit protein uL18</fullName>
    </recommendedName>
</protein>
<feature type="region of interest" description="Disordered" evidence="8">
    <location>
        <begin position="1"/>
        <end position="33"/>
    </location>
</feature>
<evidence type="ECO:0000256" key="1">
    <source>
        <dbReference type="ARBA" id="ARBA00007116"/>
    </source>
</evidence>
<evidence type="ECO:0000256" key="3">
    <source>
        <dbReference type="ARBA" id="ARBA00022884"/>
    </source>
</evidence>
<evidence type="ECO:0000256" key="4">
    <source>
        <dbReference type="ARBA" id="ARBA00022980"/>
    </source>
</evidence>
<dbReference type="NCBIfam" id="TIGR00060">
    <property type="entry name" value="L18_bact"/>
    <property type="match status" value="1"/>
</dbReference>
<evidence type="ECO:0000256" key="2">
    <source>
        <dbReference type="ARBA" id="ARBA00022730"/>
    </source>
</evidence>
<dbReference type="RefSeq" id="WP_136536820.1">
    <property type="nucleotide sequence ID" value="NZ_STGY01000073.1"/>
</dbReference>
<reference evidence="10" key="1">
    <citation type="submission" date="2019-04" db="EMBL/GenBank/DDBJ databases">
        <title>Nocardioides xinjiangensis sp. nov.</title>
        <authorList>
            <person name="Liu S."/>
        </authorList>
    </citation>
    <scope>NUCLEOTIDE SEQUENCE [LARGE SCALE GENOMIC DNA]</scope>
    <source>
        <strain evidence="10">18</strain>
    </source>
</reference>
<comment type="subunit">
    <text evidence="7">Part of the 50S ribosomal subunit; part of the 5S rRNA/L5/L18/L25 subcomplex. Contacts the 5S and 23S rRNAs.</text>
</comment>